<gene>
    <name evidence="2" type="ORF">HHI36_012872</name>
</gene>
<dbReference type="Proteomes" id="UP001516400">
    <property type="component" value="Unassembled WGS sequence"/>
</dbReference>
<comment type="caution">
    <text evidence="2">The sequence shown here is derived from an EMBL/GenBank/DDBJ whole genome shotgun (WGS) entry which is preliminary data.</text>
</comment>
<organism evidence="2 3">
    <name type="scientific">Cryptolaemus montrouzieri</name>
    <dbReference type="NCBI Taxonomy" id="559131"/>
    <lineage>
        <taxon>Eukaryota</taxon>
        <taxon>Metazoa</taxon>
        <taxon>Ecdysozoa</taxon>
        <taxon>Arthropoda</taxon>
        <taxon>Hexapoda</taxon>
        <taxon>Insecta</taxon>
        <taxon>Pterygota</taxon>
        <taxon>Neoptera</taxon>
        <taxon>Endopterygota</taxon>
        <taxon>Coleoptera</taxon>
        <taxon>Polyphaga</taxon>
        <taxon>Cucujiformia</taxon>
        <taxon>Coccinelloidea</taxon>
        <taxon>Coccinellidae</taxon>
        <taxon>Scymninae</taxon>
        <taxon>Scymnini</taxon>
        <taxon>Cryptolaemus</taxon>
    </lineage>
</organism>
<sequence length="127" mass="14616">MIQYADDITLMLSDKTSIDSRVSGALDDLKEWFSCRDLRMNKDKTQLLRFSYGMNFKTEAFQCRDSTITSSGSLRMMGVTVDYRLSWVEHIDLVAKNMSRYIYGLRTLSKLVDVDAAILAYHAYVSM</sequence>
<dbReference type="AlphaFoldDB" id="A0ABD2NGL6"/>
<dbReference type="InterPro" id="IPR000477">
    <property type="entry name" value="RT_dom"/>
</dbReference>
<keyword evidence="3" id="KW-1185">Reference proteome</keyword>
<evidence type="ECO:0000259" key="1">
    <source>
        <dbReference type="PROSITE" id="PS50878"/>
    </source>
</evidence>
<protein>
    <recommendedName>
        <fullName evidence="1">Reverse transcriptase domain-containing protein</fullName>
    </recommendedName>
</protein>
<evidence type="ECO:0000313" key="2">
    <source>
        <dbReference type="EMBL" id="KAL3277527.1"/>
    </source>
</evidence>
<feature type="domain" description="Reverse transcriptase" evidence="1">
    <location>
        <begin position="1"/>
        <end position="81"/>
    </location>
</feature>
<accession>A0ABD2NGL6</accession>
<proteinExistence type="predicted"/>
<evidence type="ECO:0000313" key="3">
    <source>
        <dbReference type="Proteomes" id="UP001516400"/>
    </source>
</evidence>
<name>A0ABD2NGL6_9CUCU</name>
<dbReference type="EMBL" id="JABFTP020000103">
    <property type="protein sequence ID" value="KAL3277527.1"/>
    <property type="molecule type" value="Genomic_DNA"/>
</dbReference>
<dbReference type="PROSITE" id="PS50878">
    <property type="entry name" value="RT_POL"/>
    <property type="match status" value="1"/>
</dbReference>
<reference evidence="2 3" key="1">
    <citation type="journal article" date="2021" name="BMC Biol.">
        <title>Horizontally acquired antibacterial genes associated with adaptive radiation of ladybird beetles.</title>
        <authorList>
            <person name="Li H.S."/>
            <person name="Tang X.F."/>
            <person name="Huang Y.H."/>
            <person name="Xu Z.Y."/>
            <person name="Chen M.L."/>
            <person name="Du X.Y."/>
            <person name="Qiu B.Y."/>
            <person name="Chen P.T."/>
            <person name="Zhang W."/>
            <person name="Slipinski A."/>
            <person name="Escalona H.E."/>
            <person name="Waterhouse R.M."/>
            <person name="Zwick A."/>
            <person name="Pang H."/>
        </authorList>
    </citation>
    <scope>NUCLEOTIDE SEQUENCE [LARGE SCALE GENOMIC DNA]</scope>
    <source>
        <strain evidence="2">SYSU2018</strain>
    </source>
</reference>